<reference evidence="1 2" key="1">
    <citation type="submission" date="2024-04" db="EMBL/GenBank/DDBJ databases">
        <title>Tritrichomonas musculus Genome.</title>
        <authorList>
            <person name="Alves-Ferreira E."/>
            <person name="Grigg M."/>
            <person name="Lorenzi H."/>
            <person name="Galac M."/>
        </authorList>
    </citation>
    <scope>NUCLEOTIDE SEQUENCE [LARGE SCALE GENOMIC DNA]</scope>
    <source>
        <strain evidence="1 2">EAF2021</strain>
    </source>
</reference>
<dbReference type="Proteomes" id="UP001470230">
    <property type="component" value="Unassembled WGS sequence"/>
</dbReference>
<sequence>MTGAIYIYDDVNYGYYIGCEISSATIDEDISLSTSNELTNYYTKDELTRFGFNESYQMSPSVFELSMENFNHIRFKYADTNGASMWNRVQIFVFKDIAGKNYFIKFDYVHELITLDNNVNSHMKSQWTMLISMR</sequence>
<name>A0ABR2KV16_9EUKA</name>
<keyword evidence="2" id="KW-1185">Reference proteome</keyword>
<evidence type="ECO:0000313" key="1">
    <source>
        <dbReference type="EMBL" id="KAK8894866.1"/>
    </source>
</evidence>
<accession>A0ABR2KV16</accession>
<comment type="caution">
    <text evidence="1">The sequence shown here is derived from an EMBL/GenBank/DDBJ whole genome shotgun (WGS) entry which is preliminary data.</text>
</comment>
<gene>
    <name evidence="1" type="ORF">M9Y10_023306</name>
</gene>
<dbReference type="EMBL" id="JAPFFF010000003">
    <property type="protein sequence ID" value="KAK8894866.1"/>
    <property type="molecule type" value="Genomic_DNA"/>
</dbReference>
<evidence type="ECO:0000313" key="2">
    <source>
        <dbReference type="Proteomes" id="UP001470230"/>
    </source>
</evidence>
<protein>
    <submittedName>
        <fullName evidence="1">Uncharacterized protein</fullName>
    </submittedName>
</protein>
<organism evidence="1 2">
    <name type="scientific">Tritrichomonas musculus</name>
    <dbReference type="NCBI Taxonomy" id="1915356"/>
    <lineage>
        <taxon>Eukaryota</taxon>
        <taxon>Metamonada</taxon>
        <taxon>Parabasalia</taxon>
        <taxon>Tritrichomonadida</taxon>
        <taxon>Tritrichomonadidae</taxon>
        <taxon>Tritrichomonas</taxon>
    </lineage>
</organism>
<proteinExistence type="predicted"/>